<gene>
    <name evidence="2" type="ORF">NCTC11546_00547</name>
</gene>
<accession>A0A2X2RDU2</accession>
<dbReference type="AlphaFoldDB" id="A0A2X2RDU2"/>
<feature type="transmembrane region" description="Helical" evidence="1">
    <location>
        <begin position="133"/>
        <end position="152"/>
    </location>
</feature>
<dbReference type="EMBL" id="UARG01000017">
    <property type="protein sequence ID" value="SQA77344.1"/>
    <property type="molecule type" value="Genomic_DNA"/>
</dbReference>
<evidence type="ECO:0000256" key="1">
    <source>
        <dbReference type="SAM" id="Phobius"/>
    </source>
</evidence>
<reference evidence="2 3" key="1">
    <citation type="submission" date="2018-06" db="EMBL/GenBank/DDBJ databases">
        <authorList>
            <consortium name="Pathogen Informatics"/>
            <person name="Doyle S."/>
        </authorList>
    </citation>
    <scope>NUCLEOTIDE SEQUENCE [LARGE SCALE GENOMIC DNA]</scope>
    <source>
        <strain evidence="2 3">NCTC11546</strain>
    </source>
</reference>
<organism evidence="2 3">
    <name type="scientific">Capnocytophaga ochracea</name>
    <dbReference type="NCBI Taxonomy" id="1018"/>
    <lineage>
        <taxon>Bacteria</taxon>
        <taxon>Pseudomonadati</taxon>
        <taxon>Bacteroidota</taxon>
        <taxon>Flavobacteriia</taxon>
        <taxon>Flavobacteriales</taxon>
        <taxon>Flavobacteriaceae</taxon>
        <taxon>Capnocytophaga</taxon>
    </lineage>
</organism>
<feature type="transmembrane region" description="Helical" evidence="1">
    <location>
        <begin position="12"/>
        <end position="35"/>
    </location>
</feature>
<sequence>MKSKNLLQRVAQFITIVGLSLLIGNISAFIAMNMLSTPQDTSFFLWQRRFIDAMVQLGMIKGMWLFLIGNIVIYLCQRTRKNLLLLILSIAVFILGEFFIIPLSYETSLLAFQQYEMNQVTSDFLTIKHKEDVLGGVNLLILLIYCACYTGVVSKLENEIRVSS</sequence>
<dbReference type="Proteomes" id="UP000249891">
    <property type="component" value="Unassembled WGS sequence"/>
</dbReference>
<name>A0A2X2RDU2_CAPOC</name>
<keyword evidence="1" id="KW-0812">Transmembrane</keyword>
<evidence type="ECO:0000313" key="3">
    <source>
        <dbReference type="Proteomes" id="UP000249891"/>
    </source>
</evidence>
<feature type="transmembrane region" description="Helical" evidence="1">
    <location>
        <begin position="83"/>
        <end position="105"/>
    </location>
</feature>
<feature type="transmembrane region" description="Helical" evidence="1">
    <location>
        <begin position="55"/>
        <end position="76"/>
    </location>
</feature>
<evidence type="ECO:0008006" key="4">
    <source>
        <dbReference type="Google" id="ProtNLM"/>
    </source>
</evidence>
<keyword evidence="1" id="KW-0472">Membrane</keyword>
<evidence type="ECO:0000313" key="2">
    <source>
        <dbReference type="EMBL" id="SQA77344.1"/>
    </source>
</evidence>
<proteinExistence type="predicted"/>
<keyword evidence="1" id="KW-1133">Transmembrane helix</keyword>
<protein>
    <recommendedName>
        <fullName evidence="4">DUF4149 domain-containing protein</fullName>
    </recommendedName>
</protein>
<dbReference type="RefSeq" id="WP_128090874.1">
    <property type="nucleotide sequence ID" value="NZ_UARG01000017.1"/>
</dbReference>